<reference evidence="1 2" key="1">
    <citation type="submission" date="2022-05" db="EMBL/GenBank/DDBJ databases">
        <authorList>
            <consortium name="Genoscope - CEA"/>
            <person name="William W."/>
        </authorList>
    </citation>
    <scope>NUCLEOTIDE SEQUENCE [LARGE SCALE GENOMIC DNA]</scope>
</reference>
<evidence type="ECO:0000313" key="1">
    <source>
        <dbReference type="EMBL" id="CAH3046174.1"/>
    </source>
</evidence>
<gene>
    <name evidence="1" type="ORF">PLOB_00008410</name>
</gene>
<protein>
    <submittedName>
        <fullName evidence="1">Uncharacterized protein</fullName>
    </submittedName>
</protein>
<dbReference type="Proteomes" id="UP001159405">
    <property type="component" value="Unassembled WGS sequence"/>
</dbReference>
<accession>A0ABN8N9K0</accession>
<name>A0ABN8N9K0_9CNID</name>
<organism evidence="1 2">
    <name type="scientific">Porites lobata</name>
    <dbReference type="NCBI Taxonomy" id="104759"/>
    <lineage>
        <taxon>Eukaryota</taxon>
        <taxon>Metazoa</taxon>
        <taxon>Cnidaria</taxon>
        <taxon>Anthozoa</taxon>
        <taxon>Hexacorallia</taxon>
        <taxon>Scleractinia</taxon>
        <taxon>Fungiina</taxon>
        <taxon>Poritidae</taxon>
        <taxon>Porites</taxon>
    </lineage>
</organism>
<keyword evidence="2" id="KW-1185">Reference proteome</keyword>
<comment type="caution">
    <text evidence="1">The sequence shown here is derived from an EMBL/GenBank/DDBJ whole genome shotgun (WGS) entry which is preliminary data.</text>
</comment>
<proteinExistence type="predicted"/>
<dbReference type="EMBL" id="CALNXK010000014">
    <property type="protein sequence ID" value="CAH3046174.1"/>
    <property type="molecule type" value="Genomic_DNA"/>
</dbReference>
<sequence length="213" mass="24562">MKVSPEKLNHFLTFINNQYVMQDLPFGEKTLKLSSNPEIKVPNVLRTMVLHLIVQQYHSHCQETGFVSMRSTTPRRILKSMCANPFKDLIMSQQRVQKRLKNQQMSSKTKCQPPRQRPLMAKRPEQSCWFELFSDTLFATLLETHVSPSSRSLSGLRFSYQSDPDFVSTCDHEHNLRCEDVSEIESALESVDTSNGAKDQMKYVISMANKKSK</sequence>
<evidence type="ECO:0000313" key="2">
    <source>
        <dbReference type="Proteomes" id="UP001159405"/>
    </source>
</evidence>